<dbReference type="InterPro" id="IPR018323">
    <property type="entry name" value="OM_lipoprot_carrier_LolA_Pbac"/>
</dbReference>
<gene>
    <name evidence="10 11" type="primary">lolA</name>
    <name evidence="11" type="ORF">JYB88_08805</name>
</gene>
<dbReference type="Pfam" id="PF03548">
    <property type="entry name" value="LolA"/>
    <property type="match status" value="1"/>
</dbReference>
<comment type="function">
    <text evidence="10">Participates in the translocation of lipoproteins from the inner membrane to the outer membrane. Only forms a complex with a lipoprotein if the residue after the N-terminal Cys is not an aspartate (The Asp acts as a targeting signal to indicate that the lipoprotein should stay in the inner membrane).</text>
</comment>
<dbReference type="PANTHER" id="PTHR35869">
    <property type="entry name" value="OUTER-MEMBRANE LIPOPROTEIN CARRIER PROTEIN"/>
    <property type="match status" value="1"/>
</dbReference>
<dbReference type="InterPro" id="IPR004564">
    <property type="entry name" value="OM_lipoprot_carrier_LolA-like"/>
</dbReference>
<keyword evidence="5 10" id="KW-0813">Transport</keyword>
<evidence type="ECO:0000256" key="10">
    <source>
        <dbReference type="HAMAP-Rule" id="MF_00240"/>
    </source>
</evidence>
<sequence>MATVKCWRHLRRATDPIRKPIVKYLSLLLLLAGPVLADDAEALRQRLAGLESLKANFSQQVTDVNQKQIQQGEGVLALGFPNRFYWHLTEPDESLIVAAKETVWIYNPFAEEVTALDMADVLEASPMALLVQQDKASWDKYDIKAKGDCYAISPKDKTQSAVVDVTVCFKGEVLSSLSLTDEQHNLSHFELSGVTKLSDTDSTLFQFDLPQSVTLDDQRKGFAK</sequence>
<evidence type="ECO:0000256" key="7">
    <source>
        <dbReference type="ARBA" id="ARBA00022764"/>
    </source>
</evidence>
<dbReference type="KEGG" id="scyp:JYB88_08805"/>
<evidence type="ECO:0000256" key="8">
    <source>
        <dbReference type="ARBA" id="ARBA00022927"/>
    </source>
</evidence>
<evidence type="ECO:0000313" key="12">
    <source>
        <dbReference type="Proteomes" id="UP000663281"/>
    </source>
</evidence>
<dbReference type="CDD" id="cd16325">
    <property type="entry name" value="LolA"/>
    <property type="match status" value="1"/>
</dbReference>
<evidence type="ECO:0000256" key="2">
    <source>
        <dbReference type="ARBA" id="ARBA00007615"/>
    </source>
</evidence>
<dbReference type="GO" id="GO:0044874">
    <property type="term" value="P:lipoprotein localization to outer membrane"/>
    <property type="evidence" value="ECO:0007669"/>
    <property type="project" value="UniProtKB-UniRule"/>
</dbReference>
<keyword evidence="8 10" id="KW-0653">Protein transport</keyword>
<dbReference type="NCBIfam" id="TIGR00547">
    <property type="entry name" value="lolA"/>
    <property type="match status" value="1"/>
</dbReference>
<evidence type="ECO:0000256" key="4">
    <source>
        <dbReference type="ARBA" id="ARBA00014035"/>
    </source>
</evidence>
<keyword evidence="9 10" id="KW-0143">Chaperone</keyword>
<evidence type="ECO:0000256" key="1">
    <source>
        <dbReference type="ARBA" id="ARBA00004418"/>
    </source>
</evidence>
<dbReference type="SUPFAM" id="SSF89392">
    <property type="entry name" value="Prokaryotic lipoproteins and lipoprotein localization factors"/>
    <property type="match status" value="1"/>
</dbReference>
<keyword evidence="11" id="KW-0449">Lipoprotein</keyword>
<comment type="subunit">
    <text evidence="3 10">Monomer.</text>
</comment>
<comment type="similarity">
    <text evidence="2 10">Belongs to the LolA family.</text>
</comment>
<dbReference type="InterPro" id="IPR029046">
    <property type="entry name" value="LolA/LolB/LppX"/>
</dbReference>
<protein>
    <recommendedName>
        <fullName evidence="4 10">Outer-membrane lipoprotein carrier protein</fullName>
    </recommendedName>
</protein>
<reference evidence="11 12" key="1">
    <citation type="submission" date="2021-03" db="EMBL/GenBank/DDBJ databases">
        <title>Novel species identification of genus Shewanella.</title>
        <authorList>
            <person name="Liu G."/>
            <person name="Zhang Q."/>
        </authorList>
    </citation>
    <scope>NUCLEOTIDE SEQUENCE [LARGE SCALE GENOMIC DNA]</scope>
    <source>
        <strain evidence="11 12">FJAT-53726</strain>
    </source>
</reference>
<comment type="subcellular location">
    <subcellularLocation>
        <location evidence="1 10">Periplasm</location>
    </subcellularLocation>
</comment>
<evidence type="ECO:0000256" key="5">
    <source>
        <dbReference type="ARBA" id="ARBA00022448"/>
    </source>
</evidence>
<dbReference type="PANTHER" id="PTHR35869:SF1">
    <property type="entry name" value="OUTER-MEMBRANE LIPOPROTEIN CARRIER PROTEIN"/>
    <property type="match status" value="1"/>
</dbReference>
<dbReference type="Proteomes" id="UP000663281">
    <property type="component" value="Chromosome"/>
</dbReference>
<keyword evidence="7 10" id="KW-0574">Periplasm</keyword>
<dbReference type="AlphaFoldDB" id="A0A974XNI3"/>
<name>A0A974XNI3_9GAMM</name>
<dbReference type="GO" id="GO:0030288">
    <property type="term" value="C:outer membrane-bounded periplasmic space"/>
    <property type="evidence" value="ECO:0007669"/>
    <property type="project" value="TreeGrafter"/>
</dbReference>
<proteinExistence type="inferred from homology"/>
<evidence type="ECO:0000256" key="9">
    <source>
        <dbReference type="ARBA" id="ARBA00023186"/>
    </source>
</evidence>
<dbReference type="Gene3D" id="2.50.20.10">
    <property type="entry name" value="Lipoprotein localisation LolA/LolB/LppX"/>
    <property type="match status" value="1"/>
</dbReference>
<accession>A0A974XNI3</accession>
<organism evidence="11 12">
    <name type="scientific">Shewanella cyperi</name>
    <dbReference type="NCBI Taxonomy" id="2814292"/>
    <lineage>
        <taxon>Bacteria</taxon>
        <taxon>Pseudomonadati</taxon>
        <taxon>Pseudomonadota</taxon>
        <taxon>Gammaproteobacteria</taxon>
        <taxon>Alteromonadales</taxon>
        <taxon>Shewanellaceae</taxon>
        <taxon>Shewanella</taxon>
    </lineage>
</organism>
<evidence type="ECO:0000313" key="11">
    <source>
        <dbReference type="EMBL" id="QSX31685.1"/>
    </source>
</evidence>
<dbReference type="GO" id="GO:0042953">
    <property type="term" value="P:lipoprotein transport"/>
    <property type="evidence" value="ECO:0007669"/>
    <property type="project" value="InterPro"/>
</dbReference>
<dbReference type="EMBL" id="CP071504">
    <property type="protein sequence ID" value="QSX31685.1"/>
    <property type="molecule type" value="Genomic_DNA"/>
</dbReference>
<evidence type="ECO:0000256" key="3">
    <source>
        <dbReference type="ARBA" id="ARBA00011245"/>
    </source>
</evidence>
<keyword evidence="6" id="KW-0732">Signal</keyword>
<keyword evidence="12" id="KW-1185">Reference proteome</keyword>
<dbReference type="HAMAP" id="MF_00240">
    <property type="entry name" value="LolA"/>
    <property type="match status" value="1"/>
</dbReference>
<evidence type="ECO:0000256" key="6">
    <source>
        <dbReference type="ARBA" id="ARBA00022729"/>
    </source>
</evidence>